<feature type="non-terminal residue" evidence="2">
    <location>
        <position position="96"/>
    </location>
</feature>
<evidence type="ECO:0000313" key="3">
    <source>
        <dbReference type="Proteomes" id="UP001321473"/>
    </source>
</evidence>
<proteinExistence type="predicted"/>
<evidence type="ECO:0000256" key="1">
    <source>
        <dbReference type="SAM" id="MobiDB-lite"/>
    </source>
</evidence>
<name>A0AAQ4F630_AMBAM</name>
<dbReference type="Proteomes" id="UP001321473">
    <property type="component" value="Unassembled WGS sequence"/>
</dbReference>
<organism evidence="2 3">
    <name type="scientific">Amblyomma americanum</name>
    <name type="common">Lone star tick</name>
    <dbReference type="NCBI Taxonomy" id="6943"/>
    <lineage>
        <taxon>Eukaryota</taxon>
        <taxon>Metazoa</taxon>
        <taxon>Ecdysozoa</taxon>
        <taxon>Arthropoda</taxon>
        <taxon>Chelicerata</taxon>
        <taxon>Arachnida</taxon>
        <taxon>Acari</taxon>
        <taxon>Parasitiformes</taxon>
        <taxon>Ixodida</taxon>
        <taxon>Ixodoidea</taxon>
        <taxon>Ixodidae</taxon>
        <taxon>Amblyomminae</taxon>
        <taxon>Amblyomma</taxon>
    </lineage>
</organism>
<comment type="caution">
    <text evidence="2">The sequence shown here is derived from an EMBL/GenBank/DDBJ whole genome shotgun (WGS) entry which is preliminary data.</text>
</comment>
<gene>
    <name evidence="2" type="ORF">V5799_016097</name>
</gene>
<dbReference type="EMBL" id="JARKHS020006548">
    <property type="protein sequence ID" value="KAK8782559.1"/>
    <property type="molecule type" value="Genomic_DNA"/>
</dbReference>
<dbReference type="AlphaFoldDB" id="A0AAQ4F630"/>
<evidence type="ECO:0000313" key="2">
    <source>
        <dbReference type="EMBL" id="KAK8782559.1"/>
    </source>
</evidence>
<reference evidence="2 3" key="1">
    <citation type="journal article" date="2023" name="Arcadia Sci">
        <title>De novo assembly of a long-read Amblyomma americanum tick genome.</title>
        <authorList>
            <person name="Chou S."/>
            <person name="Poskanzer K.E."/>
            <person name="Rollins M."/>
            <person name="Thuy-Boun P.S."/>
        </authorList>
    </citation>
    <scope>NUCLEOTIDE SEQUENCE [LARGE SCALE GENOMIC DNA]</scope>
    <source>
        <strain evidence="2">F_SG_1</strain>
        <tissue evidence="2">Salivary glands</tissue>
    </source>
</reference>
<feature type="compositionally biased region" description="Polar residues" evidence="1">
    <location>
        <begin position="49"/>
        <end position="58"/>
    </location>
</feature>
<sequence>MSVNTTDRAVPVMAAARIQRWALLLSAYDYVIKHQQGKNNVPADALSRLPTSATSQPESLEETGDGEYVFLTENLNDGVMSAKQLVTLTSARTFLQ</sequence>
<evidence type="ECO:0008006" key="4">
    <source>
        <dbReference type="Google" id="ProtNLM"/>
    </source>
</evidence>
<accession>A0AAQ4F630</accession>
<protein>
    <recommendedName>
        <fullName evidence="4">Reverse transcriptase RNase H-like domain-containing protein</fullName>
    </recommendedName>
</protein>
<keyword evidence="3" id="KW-1185">Reference proteome</keyword>
<feature type="region of interest" description="Disordered" evidence="1">
    <location>
        <begin position="42"/>
        <end position="64"/>
    </location>
</feature>